<reference evidence="2 3" key="1">
    <citation type="submission" date="2018-06" db="EMBL/GenBank/DDBJ databases">
        <title>A transcriptomic atlas of mushroom development highlights an independent origin of complex multicellularity.</title>
        <authorList>
            <consortium name="DOE Joint Genome Institute"/>
            <person name="Krizsan K."/>
            <person name="Almasi E."/>
            <person name="Merenyi Z."/>
            <person name="Sahu N."/>
            <person name="Viragh M."/>
            <person name="Koszo T."/>
            <person name="Mondo S."/>
            <person name="Kiss B."/>
            <person name="Balint B."/>
            <person name="Kues U."/>
            <person name="Barry K."/>
            <person name="Hegedus J.C."/>
            <person name="Henrissat B."/>
            <person name="Johnson J."/>
            <person name="Lipzen A."/>
            <person name="Ohm R."/>
            <person name="Nagy I."/>
            <person name="Pangilinan J."/>
            <person name="Yan J."/>
            <person name="Xiong Y."/>
            <person name="Grigoriev I.V."/>
            <person name="Hibbett D.S."/>
            <person name="Nagy L.G."/>
        </authorList>
    </citation>
    <scope>NUCLEOTIDE SEQUENCE [LARGE SCALE GENOMIC DNA]</scope>
    <source>
        <strain evidence="2 3">SZMC22713</strain>
    </source>
</reference>
<proteinExistence type="predicted"/>
<feature type="transmembrane region" description="Helical" evidence="1">
    <location>
        <begin position="7"/>
        <end position="27"/>
    </location>
</feature>
<evidence type="ECO:0000313" key="2">
    <source>
        <dbReference type="EMBL" id="TDL19158.1"/>
    </source>
</evidence>
<evidence type="ECO:0000256" key="1">
    <source>
        <dbReference type="SAM" id="Phobius"/>
    </source>
</evidence>
<feature type="non-terminal residue" evidence="2">
    <location>
        <position position="78"/>
    </location>
</feature>
<name>A0A4Y7PVU2_9AGAM</name>
<dbReference type="VEuPathDB" id="FungiDB:BD410DRAFT_682273"/>
<feature type="non-terminal residue" evidence="2">
    <location>
        <position position="1"/>
    </location>
</feature>
<protein>
    <submittedName>
        <fullName evidence="2">Uncharacterized protein</fullName>
    </submittedName>
</protein>
<keyword evidence="1" id="KW-0472">Membrane</keyword>
<accession>A0A4Y7PVU2</accession>
<dbReference type="Proteomes" id="UP000294933">
    <property type="component" value="Unassembled WGS sequence"/>
</dbReference>
<sequence length="78" mass="9006">HPRFTGYRIIIHFLTAVFGIWKAALTYGGQNIATNMTDWAFGVTCVIVLFWLGLYQSRHSAICPWFFEKGYFSKLVKV</sequence>
<keyword evidence="1" id="KW-0812">Transmembrane</keyword>
<evidence type="ECO:0000313" key="3">
    <source>
        <dbReference type="Proteomes" id="UP000294933"/>
    </source>
</evidence>
<keyword evidence="1" id="KW-1133">Transmembrane helix</keyword>
<organism evidence="2 3">
    <name type="scientific">Rickenella mellea</name>
    <dbReference type="NCBI Taxonomy" id="50990"/>
    <lineage>
        <taxon>Eukaryota</taxon>
        <taxon>Fungi</taxon>
        <taxon>Dikarya</taxon>
        <taxon>Basidiomycota</taxon>
        <taxon>Agaricomycotina</taxon>
        <taxon>Agaricomycetes</taxon>
        <taxon>Hymenochaetales</taxon>
        <taxon>Rickenellaceae</taxon>
        <taxon>Rickenella</taxon>
    </lineage>
</organism>
<dbReference type="EMBL" id="ML170199">
    <property type="protein sequence ID" value="TDL19158.1"/>
    <property type="molecule type" value="Genomic_DNA"/>
</dbReference>
<feature type="transmembrane region" description="Helical" evidence="1">
    <location>
        <begin position="39"/>
        <end position="55"/>
    </location>
</feature>
<dbReference type="OrthoDB" id="3268450at2759"/>
<dbReference type="AlphaFoldDB" id="A0A4Y7PVU2"/>
<keyword evidence="3" id="KW-1185">Reference proteome</keyword>
<gene>
    <name evidence="2" type="ORF">BD410DRAFT_682273</name>
</gene>